<dbReference type="SUPFAM" id="SSF47459">
    <property type="entry name" value="HLH, helix-loop-helix DNA-binding domain"/>
    <property type="match status" value="1"/>
</dbReference>
<comment type="subcellular location">
    <subcellularLocation>
        <location evidence="1">Nucleus</location>
    </subcellularLocation>
</comment>
<proteinExistence type="predicted"/>
<dbReference type="InterPro" id="IPR024097">
    <property type="entry name" value="bHLH_ZIP_TF"/>
</dbReference>
<evidence type="ECO:0000256" key="1">
    <source>
        <dbReference type="ARBA" id="ARBA00004123"/>
    </source>
</evidence>
<dbReference type="EMBL" id="CAMAPE010000045">
    <property type="protein sequence ID" value="CAH9103708.1"/>
    <property type="molecule type" value="Genomic_DNA"/>
</dbReference>
<dbReference type="PANTHER" id="PTHR12565">
    <property type="entry name" value="STEROL REGULATORY ELEMENT-BINDING PROTEIN"/>
    <property type="match status" value="1"/>
</dbReference>
<dbReference type="FunFam" id="4.10.280.10:FF:000002">
    <property type="entry name" value="Basic helix-loop-helix transcription factor"/>
    <property type="match status" value="1"/>
</dbReference>
<keyword evidence="3" id="KW-0804">Transcription</keyword>
<dbReference type="CDD" id="cd18919">
    <property type="entry name" value="bHLH_AtBPE_like"/>
    <property type="match status" value="1"/>
</dbReference>
<dbReference type="GO" id="GO:0005634">
    <property type="term" value="C:nucleus"/>
    <property type="evidence" value="ECO:0007669"/>
    <property type="project" value="UniProtKB-SubCell"/>
</dbReference>
<dbReference type="InterPro" id="IPR011598">
    <property type="entry name" value="bHLH_dom"/>
</dbReference>
<sequence length="463" mass="51067">MVQEDEVVTEKRNTDALNFHSNNMQSEWLLNSTILANPMPPSFYPPTWDQSITNLHPNVPPSSTSNLLQEPGNVGMFWTQPNAVLKGRGMFVPTVSGMVSQSLSQFPDSNFIQREARFSCFSGGNDPTSPYAMGLMPTRNPMSPYSVAESSKEGLKNEKDNENMFEGKECGDRLGNECDEPECSGGGDQKVSEGAEGESSSKGDLSKKRKRGGQAELEKNDGIHPWNADVTQDQTVMQQDIDQNLVSTPTKQGGKTVKKGSHTSDPSKEEYMHVRARRGQATNSHSLAERVRREKISQRMKYLQDLVPGCNKVTGKAVMLDEIINYVQSLQRQVEFLSMKLSTVIPQMDFNIDGLLAKNIIQSQSSPSLLTLPHDITDPYTPLNTPQPPLLQGGLPGYGNSLEALLRTINSEKAATSGGYKCLTSQVPNVWDNELQNAFGIGFTPNHPLNNHHQISSRKNSEP</sequence>
<evidence type="ECO:0000313" key="8">
    <source>
        <dbReference type="Proteomes" id="UP001152484"/>
    </source>
</evidence>
<feature type="compositionally biased region" description="Basic and acidic residues" evidence="5">
    <location>
        <begin position="150"/>
        <end position="176"/>
    </location>
</feature>
<dbReference type="Gene3D" id="4.10.280.10">
    <property type="entry name" value="Helix-loop-helix DNA-binding domain"/>
    <property type="match status" value="1"/>
</dbReference>
<dbReference type="OrthoDB" id="1923196at2759"/>
<gene>
    <name evidence="7" type="ORF">CEURO_LOCUS16230</name>
</gene>
<evidence type="ECO:0000256" key="2">
    <source>
        <dbReference type="ARBA" id="ARBA00023015"/>
    </source>
</evidence>
<name>A0A9P0ZKR9_CUSEU</name>
<feature type="domain" description="BHLH" evidence="6">
    <location>
        <begin position="280"/>
        <end position="330"/>
    </location>
</feature>
<comment type="caution">
    <text evidence="7">The sequence shown here is derived from an EMBL/GenBank/DDBJ whole genome shotgun (WGS) entry which is preliminary data.</text>
</comment>
<protein>
    <recommendedName>
        <fullName evidence="6">BHLH domain-containing protein</fullName>
    </recommendedName>
</protein>
<keyword evidence="2" id="KW-0805">Transcription regulation</keyword>
<organism evidence="7 8">
    <name type="scientific">Cuscuta europaea</name>
    <name type="common">European dodder</name>
    <dbReference type="NCBI Taxonomy" id="41803"/>
    <lineage>
        <taxon>Eukaryota</taxon>
        <taxon>Viridiplantae</taxon>
        <taxon>Streptophyta</taxon>
        <taxon>Embryophyta</taxon>
        <taxon>Tracheophyta</taxon>
        <taxon>Spermatophyta</taxon>
        <taxon>Magnoliopsida</taxon>
        <taxon>eudicotyledons</taxon>
        <taxon>Gunneridae</taxon>
        <taxon>Pentapetalae</taxon>
        <taxon>asterids</taxon>
        <taxon>lamiids</taxon>
        <taxon>Solanales</taxon>
        <taxon>Convolvulaceae</taxon>
        <taxon>Cuscuteae</taxon>
        <taxon>Cuscuta</taxon>
        <taxon>Cuscuta subgen. Cuscuta</taxon>
    </lineage>
</organism>
<dbReference type="Proteomes" id="UP001152484">
    <property type="component" value="Unassembled WGS sequence"/>
</dbReference>
<keyword evidence="8" id="KW-1185">Reference proteome</keyword>
<dbReference type="SMART" id="SM00353">
    <property type="entry name" value="HLH"/>
    <property type="match status" value="1"/>
</dbReference>
<evidence type="ECO:0000313" key="7">
    <source>
        <dbReference type="EMBL" id="CAH9103708.1"/>
    </source>
</evidence>
<feature type="region of interest" description="Disordered" evidence="5">
    <location>
        <begin position="142"/>
        <end position="226"/>
    </location>
</feature>
<feature type="region of interest" description="Disordered" evidence="5">
    <location>
        <begin position="246"/>
        <end position="267"/>
    </location>
</feature>
<dbReference type="InterPro" id="IPR036638">
    <property type="entry name" value="HLH_DNA-bd_sf"/>
</dbReference>
<evidence type="ECO:0000256" key="5">
    <source>
        <dbReference type="SAM" id="MobiDB-lite"/>
    </source>
</evidence>
<accession>A0A9P0ZKR9</accession>
<dbReference type="PROSITE" id="PS50888">
    <property type="entry name" value="BHLH"/>
    <property type="match status" value="1"/>
</dbReference>
<dbReference type="GO" id="GO:0003700">
    <property type="term" value="F:DNA-binding transcription factor activity"/>
    <property type="evidence" value="ECO:0007669"/>
    <property type="project" value="TreeGrafter"/>
</dbReference>
<evidence type="ECO:0000259" key="6">
    <source>
        <dbReference type="PROSITE" id="PS50888"/>
    </source>
</evidence>
<dbReference type="Pfam" id="PF00010">
    <property type="entry name" value="HLH"/>
    <property type="match status" value="1"/>
</dbReference>
<dbReference type="GO" id="GO:0046983">
    <property type="term" value="F:protein dimerization activity"/>
    <property type="evidence" value="ECO:0007669"/>
    <property type="project" value="InterPro"/>
</dbReference>
<dbReference type="AlphaFoldDB" id="A0A9P0ZKR9"/>
<reference evidence="7" key="1">
    <citation type="submission" date="2022-07" db="EMBL/GenBank/DDBJ databases">
        <authorList>
            <person name="Macas J."/>
            <person name="Novak P."/>
            <person name="Neumann P."/>
        </authorList>
    </citation>
    <scope>NUCLEOTIDE SEQUENCE</scope>
</reference>
<evidence type="ECO:0000256" key="3">
    <source>
        <dbReference type="ARBA" id="ARBA00023163"/>
    </source>
</evidence>
<dbReference type="PANTHER" id="PTHR12565:SF184">
    <property type="entry name" value="BHLH TRANSCRIPTION FACTOR"/>
    <property type="match status" value="1"/>
</dbReference>
<evidence type="ECO:0000256" key="4">
    <source>
        <dbReference type="ARBA" id="ARBA00023242"/>
    </source>
</evidence>
<keyword evidence="4" id="KW-0539">Nucleus</keyword>